<proteinExistence type="predicted"/>
<gene>
    <name evidence="1" type="ORF">SI8410_12017084</name>
</gene>
<protein>
    <submittedName>
        <fullName evidence="1">Uncharacterized protein</fullName>
    </submittedName>
</protein>
<dbReference type="AlphaFoldDB" id="A0A7I8L9T1"/>
<reference evidence="1" key="1">
    <citation type="submission" date="2020-02" db="EMBL/GenBank/DDBJ databases">
        <authorList>
            <person name="Scholz U."/>
            <person name="Mascher M."/>
            <person name="Fiebig A."/>
        </authorList>
    </citation>
    <scope>NUCLEOTIDE SEQUENCE</scope>
</reference>
<sequence length="74" mass="8255">METTRPIPIRVSWLKPRSSPVNRRATGTMMRSYKGTQTMTLRTSKMESDAAGILKWGPMLGSKVLPCSTNMVLI</sequence>
<evidence type="ECO:0000313" key="1">
    <source>
        <dbReference type="EMBL" id="CAA7406406.1"/>
    </source>
</evidence>
<dbReference type="Proteomes" id="UP000663760">
    <property type="component" value="Chromosome 12"/>
</dbReference>
<keyword evidence="2" id="KW-1185">Reference proteome</keyword>
<accession>A0A7I8L9T1</accession>
<name>A0A7I8L9T1_SPIIN</name>
<dbReference type="EMBL" id="LR746275">
    <property type="protein sequence ID" value="CAA7406406.1"/>
    <property type="molecule type" value="Genomic_DNA"/>
</dbReference>
<organism evidence="1 2">
    <name type="scientific">Spirodela intermedia</name>
    <name type="common">Intermediate duckweed</name>
    <dbReference type="NCBI Taxonomy" id="51605"/>
    <lineage>
        <taxon>Eukaryota</taxon>
        <taxon>Viridiplantae</taxon>
        <taxon>Streptophyta</taxon>
        <taxon>Embryophyta</taxon>
        <taxon>Tracheophyta</taxon>
        <taxon>Spermatophyta</taxon>
        <taxon>Magnoliopsida</taxon>
        <taxon>Liliopsida</taxon>
        <taxon>Araceae</taxon>
        <taxon>Lemnoideae</taxon>
        <taxon>Spirodela</taxon>
    </lineage>
</organism>
<evidence type="ECO:0000313" key="2">
    <source>
        <dbReference type="Proteomes" id="UP000663760"/>
    </source>
</evidence>